<dbReference type="Proteomes" id="UP000236509">
    <property type="component" value="Unassembled WGS sequence"/>
</dbReference>
<dbReference type="PANTHER" id="PTHR12526:SF630">
    <property type="entry name" value="GLYCOSYLTRANSFERASE"/>
    <property type="match status" value="1"/>
</dbReference>
<accession>A0A7U7JRZ1</accession>
<name>A0A7U7JRZ1_9STAP</name>
<protein>
    <submittedName>
        <fullName evidence="3">Galactosyl transferase</fullName>
    </submittedName>
</protein>
<dbReference type="Gene3D" id="3.40.50.2000">
    <property type="entry name" value="Glycogen Phosphorylase B"/>
    <property type="match status" value="2"/>
</dbReference>
<dbReference type="CDD" id="cd03808">
    <property type="entry name" value="GT4_CapM-like"/>
    <property type="match status" value="1"/>
</dbReference>
<dbReference type="KEGG" id="suh:SAMSHR1132_01060"/>
<dbReference type="EMBL" id="CVOU01000007">
    <property type="protein sequence ID" value="CRI19371.1"/>
    <property type="molecule type" value="Genomic_DNA"/>
</dbReference>
<dbReference type="GO" id="GO:0016757">
    <property type="term" value="F:glycosyltransferase activity"/>
    <property type="evidence" value="ECO:0007669"/>
    <property type="project" value="InterPro"/>
</dbReference>
<dbReference type="SUPFAM" id="SSF53756">
    <property type="entry name" value="UDP-Glycosyltransferase/glycogen phosphorylase"/>
    <property type="match status" value="1"/>
</dbReference>
<sequence length="391" mass="43517">MKIIYCITKADNGGAQTHLIQLANHFCLHHDVYVIVGDHGPMIEQLDTRVKVIVVDHLVGPIDIKQDILAIKALTQLFSKVQPDVIHLHSSKAGTVGRIANLFSKSKGARVIFTAHGWAFTEGVKLVKKIIYLTIERLMSRITDCIICVSKFDEKLAVKYRFNRLKLTTIHNGIADVPVVKQTYKNHIQDTLIEVDGVVGAPINSNGIQVERPSQHQFVMIARFAYPKLQQNLIAAIAILKSQYRKHAHFTFIGDGPTLNDCKQQVSQAGLDNDVTFLGNVINASNLLSQYDTFILISKHEGLPISIIEAMATGLPVIASRVGGITELLTNNGICVKNNQPETIAKVLEKYLTDGDYDTLSKQSRKRYLECFTEAKMIKEVEDVYNGKSTQ</sequence>
<dbReference type="GeneID" id="66838439"/>
<dbReference type="PANTHER" id="PTHR12526">
    <property type="entry name" value="GLYCOSYLTRANSFERASE"/>
    <property type="match status" value="1"/>
</dbReference>
<evidence type="ECO:0000259" key="1">
    <source>
        <dbReference type="Pfam" id="PF00534"/>
    </source>
</evidence>
<dbReference type="InterPro" id="IPR001296">
    <property type="entry name" value="Glyco_trans_1"/>
</dbReference>
<dbReference type="AlphaFoldDB" id="A0A7U7JRZ1"/>
<proteinExistence type="predicted"/>
<feature type="domain" description="Glycosyltransferase subfamily 4-like N-terminal" evidence="2">
    <location>
        <begin position="13"/>
        <end position="174"/>
    </location>
</feature>
<dbReference type="RefSeq" id="WP_000692488.1">
    <property type="nucleotide sequence ID" value="NC_016941.1"/>
</dbReference>
<keyword evidence="3" id="KW-0808">Transferase</keyword>
<organism evidence="3 4">
    <name type="scientific">Staphylococcus argenteus</name>
    <dbReference type="NCBI Taxonomy" id="985002"/>
    <lineage>
        <taxon>Bacteria</taxon>
        <taxon>Bacillati</taxon>
        <taxon>Bacillota</taxon>
        <taxon>Bacilli</taxon>
        <taxon>Bacillales</taxon>
        <taxon>Staphylococcaceae</taxon>
        <taxon>Staphylococcus</taxon>
    </lineage>
</organism>
<reference evidence="3 4" key="1">
    <citation type="submission" date="2015-04" db="EMBL/GenBank/DDBJ databases">
        <authorList>
            <person name="Cao L."/>
            <person name="Gao C.H."/>
        </authorList>
    </citation>
    <scope>NUCLEOTIDE SEQUENCE [LARGE SCALE GENOMIC DNA]</scope>
    <source>
        <strain evidence="3 4">SH3</strain>
    </source>
</reference>
<feature type="domain" description="Glycosyl transferase family 1" evidence="1">
    <location>
        <begin position="213"/>
        <end position="366"/>
    </location>
</feature>
<gene>
    <name evidence="3" type="ORF">BN1326_150338</name>
</gene>
<keyword evidence="4" id="KW-1185">Reference proteome</keyword>
<evidence type="ECO:0000259" key="2">
    <source>
        <dbReference type="Pfam" id="PF13439"/>
    </source>
</evidence>
<dbReference type="Pfam" id="PF00534">
    <property type="entry name" value="Glycos_transf_1"/>
    <property type="match status" value="1"/>
</dbReference>
<comment type="caution">
    <text evidence="3">The sequence shown here is derived from an EMBL/GenBank/DDBJ whole genome shotgun (WGS) entry which is preliminary data.</text>
</comment>
<dbReference type="Pfam" id="PF13439">
    <property type="entry name" value="Glyco_transf_4"/>
    <property type="match status" value="1"/>
</dbReference>
<evidence type="ECO:0000313" key="4">
    <source>
        <dbReference type="Proteomes" id="UP000236509"/>
    </source>
</evidence>
<evidence type="ECO:0000313" key="3">
    <source>
        <dbReference type="EMBL" id="CRI19371.1"/>
    </source>
</evidence>
<dbReference type="InterPro" id="IPR028098">
    <property type="entry name" value="Glyco_trans_4-like_N"/>
</dbReference>